<feature type="domain" description="PX" evidence="2">
    <location>
        <begin position="416"/>
        <end position="493"/>
    </location>
</feature>
<evidence type="ECO:0000256" key="1">
    <source>
        <dbReference type="SAM" id="Coils"/>
    </source>
</evidence>
<dbReference type="InterPro" id="IPR001683">
    <property type="entry name" value="PX_dom"/>
</dbReference>
<dbReference type="InterPro" id="IPR036871">
    <property type="entry name" value="PX_dom_sf"/>
</dbReference>
<evidence type="ECO:0000313" key="4">
    <source>
        <dbReference type="Proteomes" id="UP000078348"/>
    </source>
</evidence>
<dbReference type="SUPFAM" id="SSF64268">
    <property type="entry name" value="PX domain"/>
    <property type="match status" value="1"/>
</dbReference>
<dbReference type="Pfam" id="PF00787">
    <property type="entry name" value="PX"/>
    <property type="match status" value="1"/>
</dbReference>
<name>A0A196SJR4_BLAHN</name>
<dbReference type="EMBL" id="LXWW01000080">
    <property type="protein sequence ID" value="OAO16432.1"/>
    <property type="molecule type" value="Genomic_DNA"/>
</dbReference>
<keyword evidence="1" id="KW-0175">Coiled coil</keyword>
<dbReference type="Proteomes" id="UP000078348">
    <property type="component" value="Unassembled WGS sequence"/>
</dbReference>
<dbReference type="AlphaFoldDB" id="A0A196SJR4"/>
<keyword evidence="4" id="KW-1185">Reference proteome</keyword>
<reference evidence="3 4" key="1">
    <citation type="submission" date="2016-05" db="EMBL/GenBank/DDBJ databases">
        <title>Nuclear genome of Blastocystis sp. subtype 1 NandII.</title>
        <authorList>
            <person name="Gentekaki E."/>
            <person name="Curtis B."/>
            <person name="Stairs C."/>
            <person name="Eme L."/>
            <person name="Herman E."/>
            <person name="Klimes V."/>
            <person name="Arias M.C."/>
            <person name="Elias M."/>
            <person name="Hilliou F."/>
            <person name="Klute M."/>
            <person name="Malik S.-B."/>
            <person name="Pightling A."/>
            <person name="Rachubinski R."/>
            <person name="Salas D."/>
            <person name="Schlacht A."/>
            <person name="Suga H."/>
            <person name="Archibald J."/>
            <person name="Ball S.G."/>
            <person name="Clark G."/>
            <person name="Dacks J."/>
            <person name="Van Der Giezen M."/>
            <person name="Tsaousis A."/>
            <person name="Roger A."/>
        </authorList>
    </citation>
    <scope>NUCLEOTIDE SEQUENCE [LARGE SCALE GENOMIC DNA]</scope>
    <source>
        <strain evidence="4">ATCC 50177 / NandII</strain>
    </source>
</reference>
<dbReference type="CDD" id="cd06093">
    <property type="entry name" value="PX_domain"/>
    <property type="match status" value="1"/>
</dbReference>
<dbReference type="GO" id="GO:0035091">
    <property type="term" value="F:phosphatidylinositol binding"/>
    <property type="evidence" value="ECO:0007669"/>
    <property type="project" value="InterPro"/>
</dbReference>
<dbReference type="OrthoDB" id="10405658at2759"/>
<accession>A0A196SJR4</accession>
<evidence type="ECO:0000259" key="2">
    <source>
        <dbReference type="Pfam" id="PF00787"/>
    </source>
</evidence>
<comment type="caution">
    <text evidence="3">The sequence shown here is derived from an EMBL/GenBank/DDBJ whole genome shotgun (WGS) entry which is preliminary data.</text>
</comment>
<protein>
    <recommendedName>
        <fullName evidence="2">PX domain-containing protein</fullName>
    </recommendedName>
</protein>
<sequence length="545" mass="63915">MKELKIGCIEPSMRDVREVARTRSDSNSFLIDNAEFEESVLHLLQDDEHALELFDSIYQDYIMDRSTIQSFFQGLESLCQLPKATQIMEVVKLSCPIEKYAEVEQFLNAKLKSDSGEERQAYETHLREEYLSLLDELTAIQAQCAEHQKEVDPTAPISKALKRLQRNVRRVEKEIRCVMEDEECGYTVNRVEEYRLEVDMLKVQLSDKMVDCDYVDDNYDPLLDDESVDSLNQQNHEWMVRVIKHAKEGDFKKKRLTLFPRSRRSLETHCQSGDYLMCYWEEDQNSRLLFESLFAPDGKETCEEVVPLLIRVSSYCFLFHPSCAGNLVLHWSNKLSFKKKKSVHAYVRRFHSSEGEKVFEKYEKRSFDVLDVQSRFLAKLSIENGELSILANNCIQMEDGLNYVCSCYWKNEKENMHASWEVVHTWEEWKDFFLYLQYQFLEKMDSLPPFPKAHLLLTSLLIDERIRGFNRFVQGLIKDPDIMKASEVNKFFRITTHIRREKCATLCMVRGLNDEEKIVEGVEERLTLSPAESTLIDPVSYLASR</sequence>
<proteinExistence type="predicted"/>
<evidence type="ECO:0000313" key="3">
    <source>
        <dbReference type="EMBL" id="OAO16432.1"/>
    </source>
</evidence>
<dbReference type="Gene3D" id="3.30.1520.10">
    <property type="entry name" value="Phox-like domain"/>
    <property type="match status" value="1"/>
</dbReference>
<gene>
    <name evidence="3" type="ORF">AV274_1841</name>
</gene>
<organism evidence="3 4">
    <name type="scientific">Blastocystis sp. subtype 1 (strain ATCC 50177 / NandII)</name>
    <dbReference type="NCBI Taxonomy" id="478820"/>
    <lineage>
        <taxon>Eukaryota</taxon>
        <taxon>Sar</taxon>
        <taxon>Stramenopiles</taxon>
        <taxon>Bigyra</taxon>
        <taxon>Opalozoa</taxon>
        <taxon>Opalinata</taxon>
        <taxon>Blastocystidae</taxon>
        <taxon>Blastocystis</taxon>
    </lineage>
</organism>
<feature type="coiled-coil region" evidence="1">
    <location>
        <begin position="130"/>
        <end position="181"/>
    </location>
</feature>